<dbReference type="RefSeq" id="WP_130913644.1">
    <property type="nucleotide sequence ID" value="NZ_LR215974.1"/>
</dbReference>
<dbReference type="InterPro" id="IPR002104">
    <property type="entry name" value="Integrase_catalytic"/>
</dbReference>
<dbReference type="Gene3D" id="1.10.443.10">
    <property type="entry name" value="Intergrase catalytic core"/>
    <property type="match status" value="1"/>
</dbReference>
<dbReference type="InterPro" id="IPR035386">
    <property type="entry name" value="Arm-DNA-bind_5"/>
</dbReference>
<protein>
    <submittedName>
        <fullName evidence="5">Site-specific tyrosine recombinase XerD</fullName>
    </submittedName>
</protein>
<dbReference type="InterPro" id="IPR025269">
    <property type="entry name" value="SAM-like_dom"/>
</dbReference>
<dbReference type="GO" id="GO:0006310">
    <property type="term" value="P:DNA recombination"/>
    <property type="evidence" value="ECO:0007669"/>
    <property type="project" value="UniProtKB-KW"/>
</dbReference>
<organism evidence="5 6">
    <name type="scientific">Chryseobacterium taihuense</name>
    <dbReference type="NCBI Taxonomy" id="1141221"/>
    <lineage>
        <taxon>Bacteria</taxon>
        <taxon>Pseudomonadati</taxon>
        <taxon>Bacteroidota</taxon>
        <taxon>Flavobacteriia</taxon>
        <taxon>Flavobacteriales</taxon>
        <taxon>Weeksellaceae</taxon>
        <taxon>Chryseobacterium group</taxon>
        <taxon>Chryseobacterium</taxon>
    </lineage>
</organism>
<evidence type="ECO:0000256" key="2">
    <source>
        <dbReference type="ARBA" id="ARBA00023125"/>
    </source>
</evidence>
<dbReference type="GO" id="GO:0003677">
    <property type="term" value="F:DNA binding"/>
    <property type="evidence" value="ECO:0007669"/>
    <property type="project" value="UniProtKB-KW"/>
</dbReference>
<dbReference type="Pfam" id="PF17293">
    <property type="entry name" value="Arm-DNA-bind_5"/>
    <property type="match status" value="1"/>
</dbReference>
<dbReference type="SUPFAM" id="SSF56349">
    <property type="entry name" value="DNA breaking-rejoining enzymes"/>
    <property type="match status" value="1"/>
</dbReference>
<dbReference type="PANTHER" id="PTHR30349:SF64">
    <property type="entry name" value="PROPHAGE INTEGRASE INTD-RELATED"/>
    <property type="match status" value="1"/>
</dbReference>
<keyword evidence="2" id="KW-0238">DNA-binding</keyword>
<accession>A0A4U8W9F6</accession>
<reference evidence="5 6" key="1">
    <citation type="submission" date="2019-02" db="EMBL/GenBank/DDBJ databases">
        <authorList>
            <consortium name="Pathogen Informatics"/>
        </authorList>
    </citation>
    <scope>NUCLEOTIDE SEQUENCE [LARGE SCALE GENOMIC DNA]</scope>
    <source>
        <strain evidence="5 6">3012STDY6944375</strain>
    </source>
</reference>
<dbReference type="InterPro" id="IPR050090">
    <property type="entry name" value="Tyrosine_recombinase_XerCD"/>
</dbReference>
<comment type="similarity">
    <text evidence="1">Belongs to the 'phage' integrase family.</text>
</comment>
<dbReference type="InterPro" id="IPR013762">
    <property type="entry name" value="Integrase-like_cat_sf"/>
</dbReference>
<dbReference type="EMBL" id="LR215974">
    <property type="protein sequence ID" value="VFB02911.1"/>
    <property type="molecule type" value="Genomic_DNA"/>
</dbReference>
<evidence type="ECO:0000259" key="4">
    <source>
        <dbReference type="PROSITE" id="PS51898"/>
    </source>
</evidence>
<dbReference type="Gene3D" id="1.10.150.130">
    <property type="match status" value="1"/>
</dbReference>
<gene>
    <name evidence="5" type="ORF">NCTC12078_00893</name>
</gene>
<dbReference type="Proteomes" id="UP000290013">
    <property type="component" value="Chromosome"/>
</dbReference>
<name>A0A4U8W9F6_9FLAO</name>
<evidence type="ECO:0000313" key="5">
    <source>
        <dbReference type="EMBL" id="VFB02911.1"/>
    </source>
</evidence>
<dbReference type="PROSITE" id="PS51898">
    <property type="entry name" value="TYR_RECOMBINASE"/>
    <property type="match status" value="1"/>
</dbReference>
<keyword evidence="3" id="KW-0233">DNA recombination</keyword>
<dbReference type="KEGG" id="ctai:NCTC12078_00893"/>
<dbReference type="AlphaFoldDB" id="A0A4U8W9F6"/>
<dbReference type="CDD" id="cd01185">
    <property type="entry name" value="INTN1_C_like"/>
    <property type="match status" value="1"/>
</dbReference>
<dbReference type="Pfam" id="PF13102">
    <property type="entry name" value="Phage_int_SAM_5"/>
    <property type="match status" value="1"/>
</dbReference>
<evidence type="ECO:0000313" key="6">
    <source>
        <dbReference type="Proteomes" id="UP000290013"/>
    </source>
</evidence>
<evidence type="ECO:0000256" key="3">
    <source>
        <dbReference type="ARBA" id="ARBA00023172"/>
    </source>
</evidence>
<dbReference type="GO" id="GO:0015074">
    <property type="term" value="P:DNA integration"/>
    <property type="evidence" value="ECO:0007669"/>
    <property type="project" value="InterPro"/>
</dbReference>
<sequence length="397" mass="46865">MVNILFVIKKTKANSKGVCPIECRITYNLKRKPFSTGLFVNPDLWNAKLQKVDSQTKESKQTNTQLSLIKQEINQAFLLLQVQKDNFTIEDLYQTYKGEDVKESKTLIEVFNLHNSRMEKLIGKGYSHSTLLKFKESQRHITSFLKHEYKKNNFSLNDLTMKFLLDYDFYLKAEKSFKQITINKHIERLRKIIKLALAEGFLERDPFLLYHPTKVNNEVIYLDHNELVIFERHRFRQDRLQNVADMFVFCCYSGLAFEEMSTLKKHNIVEGFDGRKWIHIYRKKTKKNLTIPLLRRAENVLKKYEGKYETLLPVISNQNFNSFLKEIAEILNIKKRITHHTARKTFATTVLLYNDIPMETVSELLGHSSMKVTQGHYAKVVQKKISKEMKRLNSKLR</sequence>
<dbReference type="InterPro" id="IPR010998">
    <property type="entry name" value="Integrase_recombinase_N"/>
</dbReference>
<feature type="domain" description="Tyr recombinase" evidence="4">
    <location>
        <begin position="215"/>
        <end position="390"/>
    </location>
</feature>
<evidence type="ECO:0000256" key="1">
    <source>
        <dbReference type="ARBA" id="ARBA00008857"/>
    </source>
</evidence>
<dbReference type="PANTHER" id="PTHR30349">
    <property type="entry name" value="PHAGE INTEGRASE-RELATED"/>
    <property type="match status" value="1"/>
</dbReference>
<proteinExistence type="inferred from homology"/>
<dbReference type="Pfam" id="PF00589">
    <property type="entry name" value="Phage_integrase"/>
    <property type="match status" value="1"/>
</dbReference>
<dbReference type="InterPro" id="IPR011010">
    <property type="entry name" value="DNA_brk_join_enz"/>
</dbReference>